<reference evidence="9 10" key="1">
    <citation type="submission" date="2016-12" db="EMBL/GenBank/DDBJ databases">
        <title>The whole genome sequencing and assembly of Bacillus cohnii DSM 6307T strain.</title>
        <authorList>
            <person name="Lee Y.-J."/>
            <person name="Yi H."/>
            <person name="Bahn Y.-S."/>
            <person name="Kim J.F."/>
            <person name="Lee D.-W."/>
        </authorList>
    </citation>
    <scope>NUCLEOTIDE SEQUENCE [LARGE SCALE GENOMIC DNA]</scope>
    <source>
        <strain evidence="9 10">DSM 6307</strain>
    </source>
</reference>
<sequence>MRKFSLFYFLTFFSFGALSPLLTVYLQENVGLTGSQIGIILSISPVVIIFIQPIWGMISDYTQKPKGILLITLLLTAIFGILYSFVGSFYSIVLMAFLLAVTQSAIVPISDSIALNAVQKTKGDYGSVRLWGAIGFAVAVLIAGWLSDYFSLKVIFYTFSISLFLALLVTARLPKENQSVSVNIRDGMNRLVKIPKFMLFLVTTFLIFGPIFANNFYFGLYITEIGGTVAGVGIAFLFAAGSEAPFMKIAGRWIHRFGLMNIMIFAGSIGALRWFFYFLDPPLMLVYVTTVVQGLSIGLFIPAALQYVRDSTPVEVRATAVSLYSAVGNGLGSWFCTLLGGYIVEYYSVSYLYLFFGVLTVLGIVIVVVLKGMENKGEKLLVGKEA</sequence>
<evidence type="ECO:0000256" key="1">
    <source>
        <dbReference type="ARBA" id="ARBA00004651"/>
    </source>
</evidence>
<keyword evidence="3" id="KW-1003">Cell membrane</keyword>
<comment type="subcellular location">
    <subcellularLocation>
        <location evidence="1">Cell membrane</location>
        <topology evidence="1">Multi-pass membrane protein</topology>
    </subcellularLocation>
</comment>
<dbReference type="PANTHER" id="PTHR23522">
    <property type="entry name" value="BLL5896 PROTEIN"/>
    <property type="match status" value="1"/>
</dbReference>
<dbReference type="STRING" id="1314751.GCA_001591425_03464"/>
<name>A0A223KY45_9BACI</name>
<feature type="transmembrane region" description="Helical" evidence="7">
    <location>
        <begin position="218"/>
        <end position="239"/>
    </location>
</feature>
<proteinExistence type="predicted"/>
<feature type="transmembrane region" description="Helical" evidence="7">
    <location>
        <begin position="285"/>
        <end position="308"/>
    </location>
</feature>
<dbReference type="EMBL" id="CP018866">
    <property type="protein sequence ID" value="AST94402.1"/>
    <property type="molecule type" value="Genomic_DNA"/>
</dbReference>
<keyword evidence="10" id="KW-1185">Reference proteome</keyword>
<keyword evidence="6 7" id="KW-0472">Membrane</keyword>
<protein>
    <submittedName>
        <fullName evidence="9">MFS transporter</fullName>
    </submittedName>
</protein>
<accession>A0A223KY45</accession>
<feature type="transmembrane region" description="Helical" evidence="7">
    <location>
        <begin position="320"/>
        <end position="344"/>
    </location>
</feature>
<evidence type="ECO:0000256" key="5">
    <source>
        <dbReference type="ARBA" id="ARBA00022989"/>
    </source>
</evidence>
<feature type="transmembrane region" description="Helical" evidence="7">
    <location>
        <begin position="67"/>
        <end position="86"/>
    </location>
</feature>
<feature type="transmembrane region" description="Helical" evidence="7">
    <location>
        <begin position="7"/>
        <end position="25"/>
    </location>
</feature>
<dbReference type="InterPro" id="IPR024989">
    <property type="entry name" value="MFS_assoc_dom"/>
</dbReference>
<gene>
    <name evidence="9" type="ORF">BC6307_17305</name>
</gene>
<evidence type="ECO:0000256" key="7">
    <source>
        <dbReference type="SAM" id="Phobius"/>
    </source>
</evidence>
<dbReference type="InterPro" id="IPR036259">
    <property type="entry name" value="MFS_trans_sf"/>
</dbReference>
<dbReference type="GO" id="GO:0005886">
    <property type="term" value="C:plasma membrane"/>
    <property type="evidence" value="ECO:0007669"/>
    <property type="project" value="UniProtKB-SubCell"/>
</dbReference>
<organism evidence="9 10">
    <name type="scientific">Sutcliffiella cohnii</name>
    <dbReference type="NCBI Taxonomy" id="33932"/>
    <lineage>
        <taxon>Bacteria</taxon>
        <taxon>Bacillati</taxon>
        <taxon>Bacillota</taxon>
        <taxon>Bacilli</taxon>
        <taxon>Bacillales</taxon>
        <taxon>Bacillaceae</taxon>
        <taxon>Sutcliffiella</taxon>
    </lineage>
</organism>
<dbReference type="GO" id="GO:0015212">
    <property type="term" value="F:cytidine transmembrane transporter activity"/>
    <property type="evidence" value="ECO:0007669"/>
    <property type="project" value="TreeGrafter"/>
</dbReference>
<dbReference type="InterPro" id="IPR020846">
    <property type="entry name" value="MFS_dom"/>
</dbReference>
<dbReference type="GO" id="GO:0015213">
    <property type="term" value="F:uridine transmembrane transporter activity"/>
    <property type="evidence" value="ECO:0007669"/>
    <property type="project" value="TreeGrafter"/>
</dbReference>
<evidence type="ECO:0000259" key="8">
    <source>
        <dbReference type="PROSITE" id="PS50850"/>
    </source>
</evidence>
<feature type="transmembrane region" description="Helical" evidence="7">
    <location>
        <begin position="259"/>
        <end position="279"/>
    </location>
</feature>
<dbReference type="Gene3D" id="1.20.1250.20">
    <property type="entry name" value="MFS general substrate transporter like domains"/>
    <property type="match status" value="2"/>
</dbReference>
<feature type="transmembrane region" description="Helical" evidence="7">
    <location>
        <begin position="194"/>
        <end position="212"/>
    </location>
</feature>
<dbReference type="SUPFAM" id="SSF103473">
    <property type="entry name" value="MFS general substrate transporter"/>
    <property type="match status" value="1"/>
</dbReference>
<feature type="domain" description="Major facilitator superfamily (MFS) profile" evidence="8">
    <location>
        <begin position="1"/>
        <end position="375"/>
    </location>
</feature>
<evidence type="ECO:0000256" key="4">
    <source>
        <dbReference type="ARBA" id="ARBA00022692"/>
    </source>
</evidence>
<feature type="transmembrane region" description="Helical" evidence="7">
    <location>
        <begin position="154"/>
        <end position="173"/>
    </location>
</feature>
<keyword evidence="5 7" id="KW-1133">Transmembrane helix</keyword>
<keyword evidence="4 7" id="KW-0812">Transmembrane</keyword>
<evidence type="ECO:0000256" key="3">
    <source>
        <dbReference type="ARBA" id="ARBA00022475"/>
    </source>
</evidence>
<dbReference type="AlphaFoldDB" id="A0A223KY45"/>
<dbReference type="RefSeq" id="WP_066419057.1">
    <property type="nucleotide sequence ID" value="NZ_CP018866.1"/>
</dbReference>
<evidence type="ECO:0000256" key="2">
    <source>
        <dbReference type="ARBA" id="ARBA00022448"/>
    </source>
</evidence>
<dbReference type="Proteomes" id="UP000215224">
    <property type="component" value="Chromosome"/>
</dbReference>
<feature type="transmembrane region" description="Helical" evidence="7">
    <location>
        <begin position="130"/>
        <end position="148"/>
    </location>
</feature>
<dbReference type="Pfam" id="PF12832">
    <property type="entry name" value="MFS_1_like"/>
    <property type="match status" value="1"/>
</dbReference>
<feature type="transmembrane region" description="Helical" evidence="7">
    <location>
        <begin position="37"/>
        <end position="55"/>
    </location>
</feature>
<evidence type="ECO:0000313" key="10">
    <source>
        <dbReference type="Proteomes" id="UP000215224"/>
    </source>
</evidence>
<evidence type="ECO:0000313" key="9">
    <source>
        <dbReference type="EMBL" id="AST94402.1"/>
    </source>
</evidence>
<dbReference type="PROSITE" id="PS50850">
    <property type="entry name" value="MFS"/>
    <property type="match status" value="1"/>
</dbReference>
<feature type="transmembrane region" description="Helical" evidence="7">
    <location>
        <begin position="350"/>
        <end position="370"/>
    </location>
</feature>
<evidence type="ECO:0000256" key="6">
    <source>
        <dbReference type="ARBA" id="ARBA00023136"/>
    </source>
</evidence>
<feature type="transmembrane region" description="Helical" evidence="7">
    <location>
        <begin position="92"/>
        <end position="118"/>
    </location>
</feature>
<keyword evidence="2" id="KW-0813">Transport</keyword>
<dbReference type="PANTHER" id="PTHR23522:SF4">
    <property type="entry name" value="NUCLEOSIDE PERMEASE NUPG-RELATED"/>
    <property type="match status" value="1"/>
</dbReference>
<dbReference type="KEGG" id="bcoh:BC6307_17305"/>